<evidence type="ECO:0000313" key="2">
    <source>
        <dbReference type="Proteomes" id="UP000467841"/>
    </source>
</evidence>
<evidence type="ECO:0000313" key="1">
    <source>
        <dbReference type="EMBL" id="CAA7039113.1"/>
    </source>
</evidence>
<reference evidence="1" key="1">
    <citation type="submission" date="2020-01" db="EMBL/GenBank/DDBJ databases">
        <authorList>
            <person name="Mishra B."/>
        </authorList>
    </citation>
    <scope>NUCLEOTIDE SEQUENCE [LARGE SCALE GENOMIC DNA]</scope>
</reference>
<dbReference type="Proteomes" id="UP000467841">
    <property type="component" value="Unassembled WGS sequence"/>
</dbReference>
<accession>A0A6D2JPA3</accession>
<dbReference type="EMBL" id="CACVBM020001206">
    <property type="protein sequence ID" value="CAA7039113.1"/>
    <property type="molecule type" value="Genomic_DNA"/>
</dbReference>
<keyword evidence="2" id="KW-1185">Reference proteome</keyword>
<gene>
    <name evidence="1" type="ORF">MERR_LOCUS26348</name>
</gene>
<name>A0A6D2JPA3_9BRAS</name>
<proteinExistence type="predicted"/>
<dbReference type="OrthoDB" id="1741548at2759"/>
<dbReference type="AlphaFoldDB" id="A0A6D2JPA3"/>
<comment type="caution">
    <text evidence="1">The sequence shown here is derived from an EMBL/GenBank/DDBJ whole genome shotgun (WGS) entry which is preliminary data.</text>
</comment>
<evidence type="ECO:0008006" key="3">
    <source>
        <dbReference type="Google" id="ProtNLM"/>
    </source>
</evidence>
<protein>
    <recommendedName>
        <fullName evidence="3">hAT-like transposase RNase-H fold domain-containing protein</fullName>
    </recommendedName>
</protein>
<sequence length="82" mass="9661">MEISSSVNAIRIGIQFVRSSIPRLKSFENHVESRRIQRGSLPLDVKTRWNSTYLKFRLAFDKIKANDLPYLKYFEEIVEGKE</sequence>
<organism evidence="1 2">
    <name type="scientific">Microthlaspi erraticum</name>
    <dbReference type="NCBI Taxonomy" id="1685480"/>
    <lineage>
        <taxon>Eukaryota</taxon>
        <taxon>Viridiplantae</taxon>
        <taxon>Streptophyta</taxon>
        <taxon>Embryophyta</taxon>
        <taxon>Tracheophyta</taxon>
        <taxon>Spermatophyta</taxon>
        <taxon>Magnoliopsida</taxon>
        <taxon>eudicotyledons</taxon>
        <taxon>Gunneridae</taxon>
        <taxon>Pentapetalae</taxon>
        <taxon>rosids</taxon>
        <taxon>malvids</taxon>
        <taxon>Brassicales</taxon>
        <taxon>Brassicaceae</taxon>
        <taxon>Coluteocarpeae</taxon>
        <taxon>Microthlaspi</taxon>
    </lineage>
</organism>